<dbReference type="Proteomes" id="UP000770015">
    <property type="component" value="Unassembled WGS sequence"/>
</dbReference>
<gene>
    <name evidence="1" type="ORF">F5X68DRAFT_78294</name>
</gene>
<dbReference type="PANTHER" id="PTHR28181">
    <property type="entry name" value="UPF0655 PROTEIN YCR015C"/>
    <property type="match status" value="1"/>
</dbReference>
<dbReference type="InterPro" id="IPR036412">
    <property type="entry name" value="HAD-like_sf"/>
</dbReference>
<sequence length="281" mass="31128">MASKPLHLVLDFDGTITQKDTIGVLADLGQDFQLRQKADISPTWAQIVDEYGRDHKEHLSEYQPASHQRASLEDELVFLRQLRSVEHRSLRRVEQSGLFRGLDQATLEQGGRDALRNGAIEFRDGFADIMAAASHNKWHVSVLSVNWSTSFLRGVLEGYRIHDYVANEIQPDGKIIGPAHLGAAWQDSPMMTCEDKREALVSLLLRQGTSATSMVYFGDSTCDIECLTLGRGVAVALDQSSSLMKTLARVGVDVPAVADARESDKLVWAKSFKDVLDTGFL</sequence>
<name>A0A9P8VFI1_9PEZI</name>
<dbReference type="InterPro" id="IPR023214">
    <property type="entry name" value="HAD_sf"/>
</dbReference>
<dbReference type="PANTHER" id="PTHR28181:SF1">
    <property type="entry name" value="COLD TOLERANCE PROTEIN 1"/>
    <property type="match status" value="1"/>
</dbReference>
<dbReference type="AlphaFoldDB" id="A0A9P8VFI1"/>
<evidence type="ECO:0000313" key="2">
    <source>
        <dbReference type="Proteomes" id="UP000770015"/>
    </source>
</evidence>
<accession>A0A9P8VFI1</accession>
<dbReference type="EMBL" id="JAGSXJ010000008">
    <property type="protein sequence ID" value="KAH6689217.1"/>
    <property type="molecule type" value="Genomic_DNA"/>
</dbReference>
<protein>
    <submittedName>
        <fullName evidence="1">Uncharacterized protein</fullName>
    </submittedName>
</protein>
<proteinExistence type="predicted"/>
<dbReference type="OrthoDB" id="10255128at2759"/>
<dbReference type="Gene3D" id="3.40.50.1000">
    <property type="entry name" value="HAD superfamily/HAD-like"/>
    <property type="match status" value="1"/>
</dbReference>
<comment type="caution">
    <text evidence="1">The sequence shown here is derived from an EMBL/GenBank/DDBJ whole genome shotgun (WGS) entry which is preliminary data.</text>
</comment>
<organism evidence="1 2">
    <name type="scientific">Plectosphaerella plurivora</name>
    <dbReference type="NCBI Taxonomy" id="936078"/>
    <lineage>
        <taxon>Eukaryota</taxon>
        <taxon>Fungi</taxon>
        <taxon>Dikarya</taxon>
        <taxon>Ascomycota</taxon>
        <taxon>Pezizomycotina</taxon>
        <taxon>Sordariomycetes</taxon>
        <taxon>Hypocreomycetidae</taxon>
        <taxon>Glomerellales</taxon>
        <taxon>Plectosphaerellaceae</taxon>
        <taxon>Plectosphaerella</taxon>
    </lineage>
</organism>
<reference evidence="1" key="1">
    <citation type="journal article" date="2021" name="Nat. Commun.">
        <title>Genetic determinants of endophytism in the Arabidopsis root mycobiome.</title>
        <authorList>
            <person name="Mesny F."/>
            <person name="Miyauchi S."/>
            <person name="Thiergart T."/>
            <person name="Pickel B."/>
            <person name="Atanasova L."/>
            <person name="Karlsson M."/>
            <person name="Huettel B."/>
            <person name="Barry K.W."/>
            <person name="Haridas S."/>
            <person name="Chen C."/>
            <person name="Bauer D."/>
            <person name="Andreopoulos W."/>
            <person name="Pangilinan J."/>
            <person name="LaButti K."/>
            <person name="Riley R."/>
            <person name="Lipzen A."/>
            <person name="Clum A."/>
            <person name="Drula E."/>
            <person name="Henrissat B."/>
            <person name="Kohler A."/>
            <person name="Grigoriev I.V."/>
            <person name="Martin F.M."/>
            <person name="Hacquard S."/>
        </authorList>
    </citation>
    <scope>NUCLEOTIDE SEQUENCE</scope>
    <source>
        <strain evidence="1">MPI-SDFR-AT-0117</strain>
    </source>
</reference>
<keyword evidence="2" id="KW-1185">Reference proteome</keyword>
<dbReference type="SUPFAM" id="SSF56784">
    <property type="entry name" value="HAD-like"/>
    <property type="match status" value="1"/>
</dbReference>
<dbReference type="Pfam" id="PF12710">
    <property type="entry name" value="HAD"/>
    <property type="match status" value="1"/>
</dbReference>
<dbReference type="InterPro" id="IPR050849">
    <property type="entry name" value="HAD-like_hydrolase_phosphatase"/>
</dbReference>
<evidence type="ECO:0000313" key="1">
    <source>
        <dbReference type="EMBL" id="KAH6689217.1"/>
    </source>
</evidence>